<dbReference type="InterPro" id="IPR050834">
    <property type="entry name" value="Glycosyltransf_2"/>
</dbReference>
<gene>
    <name evidence="2" type="ordered locus">Ddes_1697</name>
</gene>
<dbReference type="eggNOG" id="COG1215">
    <property type="taxonomic scope" value="Bacteria"/>
</dbReference>
<dbReference type="Gene3D" id="3.90.550.10">
    <property type="entry name" value="Spore Coat Polysaccharide Biosynthesis Protein SpsA, Chain A"/>
    <property type="match status" value="1"/>
</dbReference>
<accession>B8J1I7</accession>
<evidence type="ECO:0000313" key="2">
    <source>
        <dbReference type="EMBL" id="ACL49595.1"/>
    </source>
</evidence>
<dbReference type="Pfam" id="PF00535">
    <property type="entry name" value="Glycos_transf_2"/>
    <property type="match status" value="1"/>
</dbReference>
<proteinExistence type="predicted"/>
<dbReference type="HOGENOM" id="CLU_025996_0_7_7"/>
<dbReference type="PANTHER" id="PTHR43685:SF2">
    <property type="entry name" value="GLYCOSYLTRANSFERASE 2-LIKE DOMAIN-CONTAINING PROTEIN"/>
    <property type="match status" value="1"/>
</dbReference>
<dbReference type="PANTHER" id="PTHR43685">
    <property type="entry name" value="GLYCOSYLTRANSFERASE"/>
    <property type="match status" value="1"/>
</dbReference>
<protein>
    <submittedName>
        <fullName evidence="2">Glycosyl transferase family 2</fullName>
    </submittedName>
</protein>
<dbReference type="SUPFAM" id="SSF53448">
    <property type="entry name" value="Nucleotide-diphospho-sugar transferases"/>
    <property type="match status" value="1"/>
</dbReference>
<reference evidence="2" key="1">
    <citation type="submission" date="2009-01" db="EMBL/GenBank/DDBJ databases">
        <title>Complete sequence of Desulfovibrio desulfuricans subsp. desulfuricans str. ATCC 27774.</title>
        <authorList>
            <consortium name="US DOE Joint Genome Institute"/>
            <person name="Lucas S."/>
            <person name="Copeland A."/>
            <person name="Lapidus A."/>
            <person name="Glavina del Rio T."/>
            <person name="Tice H."/>
            <person name="Bruce D."/>
            <person name="Goodwin L."/>
            <person name="Pitluck S."/>
            <person name="Sims D."/>
            <person name="Lu M."/>
            <person name="Kiss H."/>
            <person name="Meineke L."/>
            <person name="Brettin T."/>
            <person name="Detter J.C."/>
            <person name="Han C."/>
            <person name="Larimer F."/>
            <person name="Land M."/>
            <person name="Hauser L."/>
            <person name="Kyrpides N."/>
            <person name="Ovchinnikova G."/>
            <person name="Hazen T.C."/>
        </authorList>
    </citation>
    <scope>NUCLEOTIDE SEQUENCE [LARGE SCALE GENOMIC DNA]</scope>
    <source>
        <strain evidence="2">ATCC 27774</strain>
    </source>
</reference>
<dbReference type="EMBL" id="CP001358">
    <property type="protein sequence ID" value="ACL49595.1"/>
    <property type="molecule type" value="Genomic_DNA"/>
</dbReference>
<dbReference type="CAZy" id="GT2">
    <property type="family name" value="Glycosyltransferase Family 2"/>
</dbReference>
<dbReference type="InterPro" id="IPR001173">
    <property type="entry name" value="Glyco_trans_2-like"/>
</dbReference>
<feature type="domain" description="Glycosyltransferase 2-like" evidence="1">
    <location>
        <begin position="8"/>
        <end position="125"/>
    </location>
</feature>
<dbReference type="STRING" id="525146.Ddes_1697"/>
<evidence type="ECO:0000259" key="1">
    <source>
        <dbReference type="Pfam" id="PF00535"/>
    </source>
</evidence>
<sequence>MSAMPLVSVIIPSYNYGPLLPEAVASALSQRTDGLDVEVIVVDDGSTDNTPEVAGTLGGDVVYIRQKNQGLAAARNTGLRAARGDYAAFLDADDLYAEHLLAGQVQVFAENPDLDMVICRCVEKKEGAGVLHMWPLVSSHWDVHSCHANLAPVHCHLTRMGLVRRAGFFDTALKSCEDHDFWLRCHGLGARVGVNPLGLVIYRKHGDNMTHNAERMFFHDALMHIKVHGMLADLPAYPSDKLGGWLAHAAACLFSTEVMAFNKNMSDKMQDLFVQAVRHVASMVRGGRGETDAQLLRIRSYYVAKCLLLALPMEERLAPEAVRAVMILRHLFPEIGQLAPQTLEARTAKHYARLCLSNSLGLRRAD</sequence>
<dbReference type="KEGG" id="dds:Ddes_1697"/>
<dbReference type="GO" id="GO:0016740">
    <property type="term" value="F:transferase activity"/>
    <property type="evidence" value="ECO:0007669"/>
    <property type="project" value="UniProtKB-KW"/>
</dbReference>
<dbReference type="AlphaFoldDB" id="B8J1I7"/>
<keyword evidence="2" id="KW-0808">Transferase</keyword>
<name>B8J1I7_DESDA</name>
<organism evidence="2">
    <name type="scientific">Desulfovibrio desulfuricans (strain ATCC 27774 / DSM 6949 / MB)</name>
    <dbReference type="NCBI Taxonomy" id="525146"/>
    <lineage>
        <taxon>Bacteria</taxon>
        <taxon>Pseudomonadati</taxon>
        <taxon>Thermodesulfobacteriota</taxon>
        <taxon>Desulfovibrionia</taxon>
        <taxon>Desulfovibrionales</taxon>
        <taxon>Desulfovibrionaceae</taxon>
        <taxon>Desulfovibrio</taxon>
    </lineage>
</organism>
<dbReference type="InterPro" id="IPR029044">
    <property type="entry name" value="Nucleotide-diphossugar_trans"/>
</dbReference>